<keyword evidence="2" id="KW-0735">Signal-anchor</keyword>
<evidence type="ECO:0000256" key="6">
    <source>
        <dbReference type="ARBA" id="ARBA00060399"/>
    </source>
</evidence>
<comment type="subcellular location">
    <subcellularLocation>
        <location evidence="6">Endomembrane system</location>
        <topology evidence="6">Single-pass type II membrane protein</topology>
    </subcellularLocation>
</comment>
<dbReference type="AlphaFoldDB" id="M8A0I9"/>
<comment type="catalytic activity">
    <reaction evidence="5">
        <text>Release of an unsubstituted, C-terminal glutamyl residue, typically from Ac-Asp-Glu or folylpoly-gamma-glutamates.</text>
        <dbReference type="EC" id="3.4.17.21"/>
    </reaction>
</comment>
<dbReference type="Pfam" id="PF04389">
    <property type="entry name" value="Peptidase_M28"/>
    <property type="match status" value="1"/>
</dbReference>
<evidence type="ECO:0000259" key="8">
    <source>
        <dbReference type="Pfam" id="PF04389"/>
    </source>
</evidence>
<evidence type="ECO:0000256" key="7">
    <source>
        <dbReference type="ARBA" id="ARBA00066561"/>
    </source>
</evidence>
<organism evidence="9">
    <name type="scientific">Triticum urartu</name>
    <name type="common">Red wild einkorn</name>
    <name type="synonym">Crithodium urartu</name>
    <dbReference type="NCBI Taxonomy" id="4572"/>
    <lineage>
        <taxon>Eukaryota</taxon>
        <taxon>Viridiplantae</taxon>
        <taxon>Streptophyta</taxon>
        <taxon>Embryophyta</taxon>
        <taxon>Tracheophyta</taxon>
        <taxon>Spermatophyta</taxon>
        <taxon>Magnoliopsida</taxon>
        <taxon>Liliopsida</taxon>
        <taxon>Poales</taxon>
        <taxon>Poaceae</taxon>
        <taxon>BOP clade</taxon>
        <taxon>Pooideae</taxon>
        <taxon>Triticodae</taxon>
        <taxon>Triticeae</taxon>
        <taxon>Triticinae</taxon>
        <taxon>Triticum</taxon>
    </lineage>
</organism>
<dbReference type="FunFam" id="3.40.630.10:FF:000164">
    <property type="entry name" value="Os01g0740650 protein"/>
    <property type="match status" value="1"/>
</dbReference>
<keyword evidence="4" id="KW-0472">Membrane</keyword>
<keyword evidence="1" id="KW-0812">Transmembrane</keyword>
<dbReference type="GO" id="GO:0012505">
    <property type="term" value="C:endomembrane system"/>
    <property type="evidence" value="ECO:0007669"/>
    <property type="project" value="UniProtKB-SubCell"/>
</dbReference>
<keyword evidence="9" id="KW-0378">Hydrolase</keyword>
<evidence type="ECO:0000256" key="4">
    <source>
        <dbReference type="ARBA" id="ARBA00023136"/>
    </source>
</evidence>
<name>M8A0I9_TRIUA</name>
<feature type="domain" description="Peptidase M28" evidence="8">
    <location>
        <begin position="7"/>
        <end position="205"/>
    </location>
</feature>
<dbReference type="STRING" id="4572.M8A0I9"/>
<gene>
    <name evidence="9" type="ORF">TRIUR3_10713</name>
</gene>
<dbReference type="EC" id="3.4.17.21" evidence="7"/>
<keyword evidence="9" id="KW-0121">Carboxypeptidase</keyword>
<dbReference type="CDD" id="cd08022">
    <property type="entry name" value="M28_PSMA_like"/>
    <property type="match status" value="1"/>
</dbReference>
<dbReference type="InterPro" id="IPR039373">
    <property type="entry name" value="Peptidase_M28B"/>
</dbReference>
<evidence type="ECO:0000256" key="3">
    <source>
        <dbReference type="ARBA" id="ARBA00022989"/>
    </source>
</evidence>
<dbReference type="InterPro" id="IPR007484">
    <property type="entry name" value="Peptidase_M28"/>
</dbReference>
<evidence type="ECO:0000256" key="5">
    <source>
        <dbReference type="ARBA" id="ARBA00052003"/>
    </source>
</evidence>
<dbReference type="eggNOG" id="KOG2195">
    <property type="taxonomic scope" value="Eukaryota"/>
</dbReference>
<protein>
    <recommendedName>
        <fullName evidence="7">glutamate carboxypeptidase II</fullName>
        <ecNumber evidence="7">3.4.17.21</ecNumber>
    </recommendedName>
</protein>
<dbReference type="SUPFAM" id="SSF53187">
    <property type="entry name" value="Zn-dependent exopeptidases"/>
    <property type="match status" value="1"/>
</dbReference>
<dbReference type="Gene3D" id="3.40.630.10">
    <property type="entry name" value="Zn peptidases"/>
    <property type="match status" value="1"/>
</dbReference>
<evidence type="ECO:0000256" key="1">
    <source>
        <dbReference type="ARBA" id="ARBA00022692"/>
    </source>
</evidence>
<accession>M8A0I9</accession>
<dbReference type="PANTHER" id="PTHR10404">
    <property type="entry name" value="N-ACETYLATED-ALPHA-LINKED ACIDIC DIPEPTIDASE"/>
    <property type="match status" value="1"/>
</dbReference>
<reference evidence="9" key="1">
    <citation type="journal article" date="2013" name="Nature">
        <title>Draft genome of the wheat A-genome progenitor Triticum urartu.</title>
        <authorList>
            <person name="Ling H.Q."/>
            <person name="Zhao S."/>
            <person name="Liu D."/>
            <person name="Wang J."/>
            <person name="Sun H."/>
            <person name="Zhang C."/>
            <person name="Fan H."/>
            <person name="Li D."/>
            <person name="Dong L."/>
            <person name="Tao Y."/>
            <person name="Gao C."/>
            <person name="Wu H."/>
            <person name="Li Y."/>
            <person name="Cui Y."/>
            <person name="Guo X."/>
            <person name="Zheng S."/>
            <person name="Wang B."/>
            <person name="Yu K."/>
            <person name="Liang Q."/>
            <person name="Yang W."/>
            <person name="Lou X."/>
            <person name="Chen J."/>
            <person name="Feng M."/>
            <person name="Jian J."/>
            <person name="Zhang X."/>
            <person name="Luo G."/>
            <person name="Jiang Y."/>
            <person name="Liu J."/>
            <person name="Wang Z."/>
            <person name="Sha Y."/>
            <person name="Zhang B."/>
            <person name="Wu H."/>
            <person name="Tang D."/>
            <person name="Shen Q."/>
            <person name="Xue P."/>
            <person name="Zou S."/>
            <person name="Wang X."/>
            <person name="Liu X."/>
            <person name="Wang F."/>
            <person name="Yang Y."/>
            <person name="An X."/>
            <person name="Dong Z."/>
            <person name="Zhang K."/>
            <person name="Zhang X."/>
            <person name="Luo M.C."/>
            <person name="Dvorak J."/>
            <person name="Tong Y."/>
            <person name="Wang J."/>
            <person name="Yang H."/>
            <person name="Li Z."/>
            <person name="Wang D."/>
            <person name="Zhang A."/>
            <person name="Wang J."/>
        </authorList>
    </citation>
    <scope>NUCLEOTIDE SEQUENCE</scope>
</reference>
<evidence type="ECO:0000256" key="2">
    <source>
        <dbReference type="ARBA" id="ARBA00022968"/>
    </source>
</evidence>
<dbReference type="PANTHER" id="PTHR10404:SF75">
    <property type="entry name" value="GLUTAMATE CARBOXYPEPTIDASE AMP1-RELATED"/>
    <property type="match status" value="1"/>
</dbReference>
<dbReference type="EMBL" id="KD136566">
    <property type="protein sequence ID" value="EMS58125.1"/>
    <property type="molecule type" value="Genomic_DNA"/>
</dbReference>
<evidence type="ECO:0000313" key="9">
    <source>
        <dbReference type="EMBL" id="EMS58125.1"/>
    </source>
</evidence>
<keyword evidence="9" id="KW-0645">Protease</keyword>
<dbReference type="GO" id="GO:0004181">
    <property type="term" value="F:metallocarboxypeptidase activity"/>
    <property type="evidence" value="ECO:0007669"/>
    <property type="project" value="UniProtKB-EC"/>
</dbReference>
<keyword evidence="3" id="KW-1133">Transmembrane helix</keyword>
<proteinExistence type="predicted"/>
<sequence>MATIKDIFAVIKGREEPDRYVILGNHRDAWTYGAVDPNSGTAALLNVARRLGIMLQSGWTPRRTIILCSWDAEEFGMIGSTEWVEENLGDLQSKAVAYLNVDCAVQGMGLFAGSTPQLDKLLIDVTRQVKDPDVEGKTVHDTWSTMNGGINVFGFISEDDLNMQIERLARTDSDFAPFLHHAGIPCVDLYYGKEFPGYHTALDSYIWMENHGDPLFLRHLAITEIWGLLALRLANDLVLPFDYHTYASQLQEHTNVLADRMNNSQSVSVIHGFINDLSSAATEVQKEAKMPQIRRSDVVWRYKKQSAARRKFACAMIHSAGSAPGVGGVGVRGLGGVGAASVLGCVGATSALLGGDVEAPFGLGIRVVVGAGACVLGGELASSASSALPSASGSG</sequence>